<evidence type="ECO:0000313" key="2">
    <source>
        <dbReference type="EMBL" id="CAF4083765.1"/>
    </source>
</evidence>
<dbReference type="AlphaFoldDB" id="A0A8S2EZ70"/>
<comment type="caution">
    <text evidence="1">The sequence shown here is derived from an EMBL/GenBank/DDBJ whole genome shotgun (WGS) entry which is preliminary data.</text>
</comment>
<evidence type="ECO:0000313" key="1">
    <source>
        <dbReference type="EMBL" id="CAF1278951.1"/>
    </source>
</evidence>
<accession>A0A8S2EZ70</accession>
<gene>
    <name evidence="1" type="ORF">OVA965_LOCUS27544</name>
    <name evidence="2" type="ORF">TMI583_LOCUS28284</name>
</gene>
<protein>
    <submittedName>
        <fullName evidence="1">Uncharacterized protein</fullName>
    </submittedName>
</protein>
<evidence type="ECO:0000313" key="3">
    <source>
        <dbReference type="Proteomes" id="UP000677228"/>
    </source>
</evidence>
<sequence>VPLDITVGRQTDAVNVSLSSDFTVAFQNSAWQPLAVGSGLHWSISCTIDNLERPDGKINTSPISTMSSPLNIPAGITQYITIPTADSDNDDVRCRFANGTVECADVCYPNSVPNGTLLLSNCTLIITGTVVNAVYAIAIQIEDFWNTSSTTPFSSVPTQFLVKVYSPPACEMRPLIYPGAQLDACIGIQVGQTFQMQLIAENLCGNNTTISDIGTVSFFRVSKSSLIQNTTNIWSITITYIPLNTDVGSQTLPYVQLPLPAITLNYPNQVNRSKSLSFRLQNRLNLVSPSYPSRRQTTQSSSGQYSEPVLIRAYSQQQSHVVSSMSLQRSPDPNQSAQHSDSFLVRAYSQQSRMSSLSTANNVLHNT</sequence>
<dbReference type="Proteomes" id="UP000677228">
    <property type="component" value="Unassembled WGS sequence"/>
</dbReference>
<dbReference type="EMBL" id="CAJOBA010039811">
    <property type="protein sequence ID" value="CAF4083765.1"/>
    <property type="molecule type" value="Genomic_DNA"/>
</dbReference>
<reference evidence="1" key="1">
    <citation type="submission" date="2021-02" db="EMBL/GenBank/DDBJ databases">
        <authorList>
            <person name="Nowell W R."/>
        </authorList>
    </citation>
    <scope>NUCLEOTIDE SEQUENCE</scope>
</reference>
<name>A0A8S2EZ70_9BILA</name>
<proteinExistence type="predicted"/>
<feature type="non-terminal residue" evidence="1">
    <location>
        <position position="1"/>
    </location>
</feature>
<organism evidence="1 3">
    <name type="scientific">Didymodactylos carnosus</name>
    <dbReference type="NCBI Taxonomy" id="1234261"/>
    <lineage>
        <taxon>Eukaryota</taxon>
        <taxon>Metazoa</taxon>
        <taxon>Spiralia</taxon>
        <taxon>Gnathifera</taxon>
        <taxon>Rotifera</taxon>
        <taxon>Eurotatoria</taxon>
        <taxon>Bdelloidea</taxon>
        <taxon>Philodinida</taxon>
        <taxon>Philodinidae</taxon>
        <taxon>Didymodactylos</taxon>
    </lineage>
</organism>
<dbReference type="Proteomes" id="UP000682733">
    <property type="component" value="Unassembled WGS sequence"/>
</dbReference>
<dbReference type="EMBL" id="CAJNOK010018255">
    <property type="protein sequence ID" value="CAF1278951.1"/>
    <property type="molecule type" value="Genomic_DNA"/>
</dbReference>